<comment type="subcellular location">
    <subcellularLocation>
        <location evidence="1 7">Cell membrane</location>
        <topology evidence="1 7">Multi-pass membrane protein</topology>
    </subcellularLocation>
</comment>
<dbReference type="SUPFAM" id="SSF161098">
    <property type="entry name" value="MetI-like"/>
    <property type="match status" value="1"/>
</dbReference>
<feature type="region of interest" description="Disordered" evidence="8">
    <location>
        <begin position="1"/>
        <end position="29"/>
    </location>
</feature>
<accession>A0A927MXB7</accession>
<sequence length="312" mass="33929">MELVTTAGESAAPTLERTAPRPARPSEPRPRRSWAAAGFLLPAVVLVGVLLVLPFLFTAYRSFFNDNGLTRHWVGLSNYVDLVSDPNFGQSLLNTVMWVAGTLLLPVLIGLGLAVLTNSVTWGVVARTAVTIPYALSGSATALLWTFLLQTDGAVNQMLRAVGLGAWQQEWLLHWPLNTVSMILVTTWQGTGAAMILFLIGLQTIPTETLEAGRLDGATGLRLFWYVIVPQLRPMTVVVVGTSIVNSLKTFDIVWLLTQGGPGTASETLALTMYRETFTLNRYGYGAAVSVVLTVVVVAASWLYLRRALRTR</sequence>
<dbReference type="AlphaFoldDB" id="A0A927MXB7"/>
<feature type="domain" description="ABC transmembrane type-1" evidence="9">
    <location>
        <begin position="92"/>
        <end position="304"/>
    </location>
</feature>
<feature type="transmembrane region" description="Helical" evidence="7">
    <location>
        <begin position="223"/>
        <end position="245"/>
    </location>
</feature>
<organism evidence="10 11">
    <name type="scientific">Actinopolymorpha pittospori</name>
    <dbReference type="NCBI Taxonomy" id="648752"/>
    <lineage>
        <taxon>Bacteria</taxon>
        <taxon>Bacillati</taxon>
        <taxon>Actinomycetota</taxon>
        <taxon>Actinomycetes</taxon>
        <taxon>Propionibacteriales</taxon>
        <taxon>Actinopolymorphaceae</taxon>
        <taxon>Actinopolymorpha</taxon>
    </lineage>
</organism>
<keyword evidence="6 7" id="KW-0472">Membrane</keyword>
<evidence type="ECO:0000256" key="5">
    <source>
        <dbReference type="ARBA" id="ARBA00022989"/>
    </source>
</evidence>
<keyword evidence="4 7" id="KW-0812">Transmembrane</keyword>
<dbReference type="InterPro" id="IPR035906">
    <property type="entry name" value="MetI-like_sf"/>
</dbReference>
<evidence type="ECO:0000256" key="4">
    <source>
        <dbReference type="ARBA" id="ARBA00022692"/>
    </source>
</evidence>
<keyword evidence="3" id="KW-1003">Cell membrane</keyword>
<dbReference type="GO" id="GO:0055085">
    <property type="term" value="P:transmembrane transport"/>
    <property type="evidence" value="ECO:0007669"/>
    <property type="project" value="InterPro"/>
</dbReference>
<dbReference type="GO" id="GO:0005886">
    <property type="term" value="C:plasma membrane"/>
    <property type="evidence" value="ECO:0007669"/>
    <property type="project" value="UniProtKB-SubCell"/>
</dbReference>
<dbReference type="Proteomes" id="UP000638648">
    <property type="component" value="Unassembled WGS sequence"/>
</dbReference>
<evidence type="ECO:0000256" key="6">
    <source>
        <dbReference type="ARBA" id="ARBA00023136"/>
    </source>
</evidence>
<keyword evidence="5 7" id="KW-1133">Transmembrane helix</keyword>
<feature type="transmembrane region" description="Helical" evidence="7">
    <location>
        <begin position="283"/>
        <end position="305"/>
    </location>
</feature>
<dbReference type="Pfam" id="PF00528">
    <property type="entry name" value="BPD_transp_1"/>
    <property type="match status" value="1"/>
</dbReference>
<evidence type="ECO:0000313" key="10">
    <source>
        <dbReference type="EMBL" id="MBE1608319.1"/>
    </source>
</evidence>
<feature type="transmembrane region" description="Helical" evidence="7">
    <location>
        <begin position="96"/>
        <end position="116"/>
    </location>
</feature>
<keyword evidence="10" id="KW-0762">Sugar transport</keyword>
<feature type="transmembrane region" description="Helical" evidence="7">
    <location>
        <begin position="34"/>
        <end position="57"/>
    </location>
</feature>
<comment type="caution">
    <text evidence="10">The sequence shown here is derived from an EMBL/GenBank/DDBJ whole genome shotgun (WGS) entry which is preliminary data.</text>
</comment>
<dbReference type="PANTHER" id="PTHR30193:SF37">
    <property type="entry name" value="INNER MEMBRANE ABC TRANSPORTER PERMEASE PROTEIN YCJO"/>
    <property type="match status" value="1"/>
</dbReference>
<proteinExistence type="inferred from homology"/>
<keyword evidence="2 7" id="KW-0813">Transport</keyword>
<feature type="transmembrane region" description="Helical" evidence="7">
    <location>
        <begin position="180"/>
        <end position="202"/>
    </location>
</feature>
<evidence type="ECO:0000256" key="1">
    <source>
        <dbReference type="ARBA" id="ARBA00004651"/>
    </source>
</evidence>
<reference evidence="10" key="1">
    <citation type="submission" date="2020-10" db="EMBL/GenBank/DDBJ databases">
        <title>Sequencing the genomes of 1000 actinobacteria strains.</title>
        <authorList>
            <person name="Klenk H.-P."/>
        </authorList>
    </citation>
    <scope>NUCLEOTIDE SEQUENCE</scope>
    <source>
        <strain evidence="10">DSM 45354</strain>
    </source>
</reference>
<dbReference type="Gene3D" id="1.10.3720.10">
    <property type="entry name" value="MetI-like"/>
    <property type="match status" value="1"/>
</dbReference>
<dbReference type="InterPro" id="IPR000515">
    <property type="entry name" value="MetI-like"/>
</dbReference>
<evidence type="ECO:0000256" key="3">
    <source>
        <dbReference type="ARBA" id="ARBA00022475"/>
    </source>
</evidence>
<comment type="similarity">
    <text evidence="7">Belongs to the binding-protein-dependent transport system permease family.</text>
</comment>
<evidence type="ECO:0000259" key="9">
    <source>
        <dbReference type="PROSITE" id="PS50928"/>
    </source>
</evidence>
<dbReference type="CDD" id="cd06261">
    <property type="entry name" value="TM_PBP2"/>
    <property type="match status" value="1"/>
</dbReference>
<dbReference type="EMBL" id="JADBEM010000001">
    <property type="protein sequence ID" value="MBE1608319.1"/>
    <property type="molecule type" value="Genomic_DNA"/>
</dbReference>
<feature type="transmembrane region" description="Helical" evidence="7">
    <location>
        <begin position="128"/>
        <end position="148"/>
    </location>
</feature>
<evidence type="ECO:0000256" key="2">
    <source>
        <dbReference type="ARBA" id="ARBA00022448"/>
    </source>
</evidence>
<keyword evidence="11" id="KW-1185">Reference proteome</keyword>
<dbReference type="PANTHER" id="PTHR30193">
    <property type="entry name" value="ABC TRANSPORTER PERMEASE PROTEIN"/>
    <property type="match status" value="1"/>
</dbReference>
<dbReference type="PROSITE" id="PS50928">
    <property type="entry name" value="ABC_TM1"/>
    <property type="match status" value="1"/>
</dbReference>
<evidence type="ECO:0000256" key="8">
    <source>
        <dbReference type="SAM" id="MobiDB-lite"/>
    </source>
</evidence>
<protein>
    <submittedName>
        <fullName evidence="10">Multiple sugar transport system permease protein</fullName>
    </submittedName>
</protein>
<dbReference type="InterPro" id="IPR051393">
    <property type="entry name" value="ABC_transporter_permease"/>
</dbReference>
<evidence type="ECO:0000313" key="11">
    <source>
        <dbReference type="Proteomes" id="UP000638648"/>
    </source>
</evidence>
<name>A0A927MXB7_9ACTN</name>
<dbReference type="RefSeq" id="WP_337917982.1">
    <property type="nucleotide sequence ID" value="NZ_JADBEM010000001.1"/>
</dbReference>
<gene>
    <name evidence="10" type="ORF">HEB94_005167</name>
</gene>
<evidence type="ECO:0000256" key="7">
    <source>
        <dbReference type="RuleBase" id="RU363032"/>
    </source>
</evidence>